<dbReference type="PANTHER" id="PTHR22916">
    <property type="entry name" value="GLYCOSYLTRANSFERASE"/>
    <property type="match status" value="1"/>
</dbReference>
<reference evidence="5" key="1">
    <citation type="submission" date="2024-05" db="EMBL/GenBank/DDBJ databases">
        <title>Alkalihalobacillus sp. strain MEB203 novel alkaliphilic bacterium from Lonar Lake, India.</title>
        <authorList>
            <person name="Joshi A."/>
            <person name="Thite S."/>
            <person name="Mengade P."/>
        </authorList>
    </citation>
    <scope>NUCLEOTIDE SEQUENCE</scope>
    <source>
        <strain evidence="5">MEB 203</strain>
    </source>
</reference>
<protein>
    <submittedName>
        <fullName evidence="5">Glycosyltransferase</fullName>
        <ecNumber evidence="5">2.4.-.-</ecNumber>
    </submittedName>
</protein>
<comment type="similarity">
    <text evidence="1">Belongs to the glycosyltransferase 2 family.</text>
</comment>
<evidence type="ECO:0000256" key="3">
    <source>
        <dbReference type="ARBA" id="ARBA00022679"/>
    </source>
</evidence>
<proteinExistence type="inferred from homology"/>
<keyword evidence="6" id="KW-1185">Reference proteome</keyword>
<keyword evidence="2 5" id="KW-0328">Glycosyltransferase</keyword>
<sequence length="348" mass="40301">MEYKVSVIVPVYNAEQFLSQCIKSLLNQTLQQCEFIFINDGSIDDSEKIIKEYKKKDSRIKLVNQENQGVSIARNTGIEIASGEYIGFVDADDYIESDMYKQMYTKANTCKCDAVITNFESEIEGHKVITTYPFPENQVLDRTFIEDELLPFFLKSETLNTACNKIYFNKRINENHIRFPEKVALGEDGMFNMQFFCSASNVKYLNYTGYHYREVNGSATRNILSNNYFVRALEVYNLELPPIYLKKLSKERVQELKATKLINSVLSYIYIYFSASKELSFKDRYSYVSEMIGHPVVRDSISSYVNEVANNLGRYDKLLIQMIKRKATFALYCATAYSKLRNQRFGGS</sequence>
<dbReference type="Gene3D" id="3.90.550.10">
    <property type="entry name" value="Spore Coat Polysaccharide Biosynthesis Protein SpsA, Chain A"/>
    <property type="match status" value="1"/>
</dbReference>
<comment type="caution">
    <text evidence="5">The sequence shown here is derived from an EMBL/GenBank/DDBJ whole genome shotgun (WGS) entry which is preliminary data.</text>
</comment>
<evidence type="ECO:0000256" key="1">
    <source>
        <dbReference type="ARBA" id="ARBA00006739"/>
    </source>
</evidence>
<dbReference type="SUPFAM" id="SSF53448">
    <property type="entry name" value="Nucleotide-diphospho-sugar transferases"/>
    <property type="match status" value="1"/>
</dbReference>
<evidence type="ECO:0000259" key="4">
    <source>
        <dbReference type="Pfam" id="PF00535"/>
    </source>
</evidence>
<gene>
    <name evidence="5" type="ORF">N7Z68_10380</name>
</gene>
<feature type="domain" description="Glycosyltransferase 2-like" evidence="4">
    <location>
        <begin position="6"/>
        <end position="129"/>
    </location>
</feature>
<dbReference type="InterPro" id="IPR029044">
    <property type="entry name" value="Nucleotide-diphossugar_trans"/>
</dbReference>
<evidence type="ECO:0000313" key="5">
    <source>
        <dbReference type="EMBL" id="MDE5413793.1"/>
    </source>
</evidence>
<organism evidence="5 6">
    <name type="scientific">Alkalihalobacterium chitinilyticum</name>
    <dbReference type="NCBI Taxonomy" id="2980103"/>
    <lineage>
        <taxon>Bacteria</taxon>
        <taxon>Bacillati</taxon>
        <taxon>Bacillota</taxon>
        <taxon>Bacilli</taxon>
        <taxon>Bacillales</taxon>
        <taxon>Bacillaceae</taxon>
        <taxon>Alkalihalobacterium</taxon>
    </lineage>
</organism>
<dbReference type="PANTHER" id="PTHR22916:SF51">
    <property type="entry name" value="GLYCOSYLTRANSFERASE EPSH-RELATED"/>
    <property type="match status" value="1"/>
</dbReference>
<dbReference type="Proteomes" id="UP001148125">
    <property type="component" value="Unassembled WGS sequence"/>
</dbReference>
<keyword evidence="3 5" id="KW-0808">Transferase</keyword>
<evidence type="ECO:0000256" key="2">
    <source>
        <dbReference type="ARBA" id="ARBA00022676"/>
    </source>
</evidence>
<dbReference type="EC" id="2.4.-.-" evidence="5"/>
<dbReference type="InterPro" id="IPR001173">
    <property type="entry name" value="Glyco_trans_2-like"/>
</dbReference>
<dbReference type="RefSeq" id="WP_275118412.1">
    <property type="nucleotide sequence ID" value="NZ_JAOTPO010000006.1"/>
</dbReference>
<dbReference type="CDD" id="cd00761">
    <property type="entry name" value="Glyco_tranf_GTA_type"/>
    <property type="match status" value="1"/>
</dbReference>
<dbReference type="Pfam" id="PF00535">
    <property type="entry name" value="Glycos_transf_2"/>
    <property type="match status" value="1"/>
</dbReference>
<dbReference type="GO" id="GO:0016757">
    <property type="term" value="F:glycosyltransferase activity"/>
    <property type="evidence" value="ECO:0007669"/>
    <property type="project" value="UniProtKB-KW"/>
</dbReference>
<evidence type="ECO:0000313" key="6">
    <source>
        <dbReference type="Proteomes" id="UP001148125"/>
    </source>
</evidence>
<dbReference type="EMBL" id="JAOTPO010000006">
    <property type="protein sequence ID" value="MDE5413793.1"/>
    <property type="molecule type" value="Genomic_DNA"/>
</dbReference>
<name>A0ABT5VEB6_9BACI</name>
<accession>A0ABT5VEB6</accession>